<organism evidence="1 2">
    <name type="scientific">Neisseria elongata subsp. glycolytica ATCC 29315</name>
    <dbReference type="NCBI Taxonomy" id="546263"/>
    <lineage>
        <taxon>Bacteria</taxon>
        <taxon>Pseudomonadati</taxon>
        <taxon>Pseudomonadota</taxon>
        <taxon>Betaproteobacteria</taxon>
        <taxon>Neisseriales</taxon>
        <taxon>Neisseriaceae</taxon>
        <taxon>Neisseria</taxon>
    </lineage>
</organism>
<name>D4DR91_NEIEG</name>
<evidence type="ECO:0000313" key="2">
    <source>
        <dbReference type="Proteomes" id="UP000005536"/>
    </source>
</evidence>
<dbReference type="EMBL" id="ADBF01000042">
    <property type="protein sequence ID" value="EFE49839.1"/>
    <property type="molecule type" value="Genomic_DNA"/>
</dbReference>
<dbReference type="Proteomes" id="UP000005536">
    <property type="component" value="Unassembled WGS sequence"/>
</dbReference>
<dbReference type="AlphaFoldDB" id="D4DR91"/>
<gene>
    <name evidence="1" type="ORF">NEIELOOT_01584</name>
</gene>
<protein>
    <submittedName>
        <fullName evidence="1">Uncharacterized protein</fullName>
    </submittedName>
</protein>
<accession>D4DR91</accession>
<reference evidence="1 2" key="1">
    <citation type="submission" date="2010-02" db="EMBL/GenBank/DDBJ databases">
        <authorList>
            <person name="Weinstock G."/>
            <person name="Sodergren E."/>
            <person name="Clifton S."/>
            <person name="Fulton L."/>
            <person name="Fulton B."/>
            <person name="Courtney L."/>
            <person name="Fronick C."/>
            <person name="Harrison M."/>
            <person name="Strong C."/>
            <person name="Farmer C."/>
            <person name="Delahaunty K."/>
            <person name="Markovic C."/>
            <person name="Hall O."/>
            <person name="Minx P."/>
            <person name="Tomlinson C."/>
            <person name="Mitreva M."/>
            <person name="Nelson J."/>
            <person name="Hou S."/>
            <person name="Wollam A."/>
            <person name="Pepin K.H."/>
            <person name="Johnson M."/>
            <person name="Bhonagiri V."/>
            <person name="Zhang X."/>
            <person name="Suruliraj S."/>
            <person name="Warren W."/>
            <person name="Chinwalla A."/>
            <person name="Mardis E.R."/>
            <person name="Wilson R.K."/>
        </authorList>
    </citation>
    <scope>NUCLEOTIDE SEQUENCE [LARGE SCALE GENOMIC DNA]</scope>
    <source>
        <strain evidence="1 2">ATCC 29315</strain>
    </source>
</reference>
<sequence>MIVSGNAASRPAAARQLILTEKYKNTAFLPYRRQPHRKKGFQTAV</sequence>
<proteinExistence type="predicted"/>
<evidence type="ECO:0000313" key="1">
    <source>
        <dbReference type="EMBL" id="EFE49839.1"/>
    </source>
</evidence>
<comment type="caution">
    <text evidence="1">The sequence shown here is derived from an EMBL/GenBank/DDBJ whole genome shotgun (WGS) entry which is preliminary data.</text>
</comment>